<dbReference type="CDD" id="cd16377">
    <property type="entry name" value="23S_rRNA_IVP_like"/>
    <property type="match status" value="1"/>
</dbReference>
<dbReference type="STRING" id="1802579.A2310_08030"/>
<gene>
    <name evidence="1" type="ORF">A2310_08030</name>
</gene>
<dbReference type="Pfam" id="PF05635">
    <property type="entry name" value="23S_rRNA_IVP"/>
    <property type="match status" value="1"/>
</dbReference>
<evidence type="ECO:0000313" key="2">
    <source>
        <dbReference type="Proteomes" id="UP000178417"/>
    </source>
</evidence>
<dbReference type="InterPro" id="IPR036583">
    <property type="entry name" value="23S_rRNA_IVS_sf"/>
</dbReference>
<protein>
    <recommendedName>
        <fullName evidence="3">Four helix bundle protein</fullName>
    </recommendedName>
</protein>
<dbReference type="NCBIfam" id="TIGR02436">
    <property type="entry name" value="four helix bundle protein"/>
    <property type="match status" value="1"/>
</dbReference>
<accession>A0A1F4SNQ8</accession>
<name>A0A1F4SNQ8_UNCSA</name>
<dbReference type="SUPFAM" id="SSF158446">
    <property type="entry name" value="IVS-encoded protein-like"/>
    <property type="match status" value="1"/>
</dbReference>
<dbReference type="Gene3D" id="1.20.1440.60">
    <property type="entry name" value="23S rRNA-intervening sequence"/>
    <property type="match status" value="1"/>
</dbReference>
<dbReference type="PANTHER" id="PTHR38471">
    <property type="entry name" value="FOUR HELIX BUNDLE PROTEIN"/>
    <property type="match status" value="1"/>
</dbReference>
<dbReference type="Proteomes" id="UP000178417">
    <property type="component" value="Unassembled WGS sequence"/>
</dbReference>
<comment type="caution">
    <text evidence="1">The sequence shown here is derived from an EMBL/GenBank/DDBJ whole genome shotgun (WGS) entry which is preliminary data.</text>
</comment>
<sequence length="119" mass="14036">MFEFDFEKLTVYQFSIKLFRKILSITKELPRNLQFSLGEQIRRATLSICNNLAEGSGKESKKEKTYFYGVSLNSARECIPMITILFEEEIIKEELYIELRKSYYEITSMLKGLIRSLNQ</sequence>
<dbReference type="PANTHER" id="PTHR38471:SF2">
    <property type="entry name" value="FOUR HELIX BUNDLE PROTEIN"/>
    <property type="match status" value="1"/>
</dbReference>
<organism evidence="1 2">
    <name type="scientific">candidate division WOR-1 bacterium RIFOXYB2_FULL_37_13</name>
    <dbReference type="NCBI Taxonomy" id="1802579"/>
    <lineage>
        <taxon>Bacteria</taxon>
        <taxon>Bacillati</taxon>
        <taxon>Saganbacteria</taxon>
    </lineage>
</organism>
<evidence type="ECO:0000313" key="1">
    <source>
        <dbReference type="EMBL" id="OGC21333.1"/>
    </source>
</evidence>
<proteinExistence type="predicted"/>
<dbReference type="InterPro" id="IPR012657">
    <property type="entry name" value="23S_rRNA-intervening_sequence"/>
</dbReference>
<dbReference type="EMBL" id="MEUB01000045">
    <property type="protein sequence ID" value="OGC21333.1"/>
    <property type="molecule type" value="Genomic_DNA"/>
</dbReference>
<reference evidence="1 2" key="1">
    <citation type="journal article" date="2016" name="Nat. Commun.">
        <title>Thousands of microbial genomes shed light on interconnected biogeochemical processes in an aquifer system.</title>
        <authorList>
            <person name="Anantharaman K."/>
            <person name="Brown C.T."/>
            <person name="Hug L.A."/>
            <person name="Sharon I."/>
            <person name="Castelle C.J."/>
            <person name="Probst A.J."/>
            <person name="Thomas B.C."/>
            <person name="Singh A."/>
            <person name="Wilkins M.J."/>
            <person name="Karaoz U."/>
            <person name="Brodie E.L."/>
            <person name="Williams K.H."/>
            <person name="Hubbard S.S."/>
            <person name="Banfield J.F."/>
        </authorList>
    </citation>
    <scope>NUCLEOTIDE SEQUENCE [LARGE SCALE GENOMIC DNA]</scope>
</reference>
<dbReference type="AlphaFoldDB" id="A0A1F4SNQ8"/>
<evidence type="ECO:0008006" key="3">
    <source>
        <dbReference type="Google" id="ProtNLM"/>
    </source>
</evidence>